<feature type="domain" description="Mur ligase C-terminal" evidence="10">
    <location>
        <begin position="281"/>
        <end position="403"/>
    </location>
</feature>
<dbReference type="GO" id="GO:0046872">
    <property type="term" value="F:metal ion binding"/>
    <property type="evidence" value="ECO:0007669"/>
    <property type="project" value="UniProtKB-KW"/>
</dbReference>
<keyword evidence="6" id="KW-0547">Nucleotide-binding</keyword>
<dbReference type="InterPro" id="IPR036615">
    <property type="entry name" value="Mur_ligase_C_dom_sf"/>
</dbReference>
<dbReference type="Pfam" id="PF02875">
    <property type="entry name" value="Mur_ligase_C"/>
    <property type="match status" value="1"/>
</dbReference>
<evidence type="ECO:0000256" key="5">
    <source>
        <dbReference type="ARBA" id="ARBA00022723"/>
    </source>
</evidence>
<gene>
    <name evidence="12" type="ORF">GBAR_LOCUS3605</name>
</gene>
<dbReference type="InterPro" id="IPR018109">
    <property type="entry name" value="Folylpolyglutamate_synth_CS"/>
</dbReference>
<dbReference type="AlphaFoldDB" id="A0AA35W151"/>
<evidence type="ECO:0000256" key="3">
    <source>
        <dbReference type="ARBA" id="ARBA00013025"/>
    </source>
</evidence>
<dbReference type="Gene3D" id="3.90.190.20">
    <property type="entry name" value="Mur ligase, C-terminal domain"/>
    <property type="match status" value="1"/>
</dbReference>
<dbReference type="GO" id="GO:0005524">
    <property type="term" value="F:ATP binding"/>
    <property type="evidence" value="ECO:0007669"/>
    <property type="project" value="UniProtKB-KW"/>
</dbReference>
<comment type="catalytic activity">
    <reaction evidence="9">
        <text>(6S)-5,6,7,8-tetrahydrofolyl-(gamma-L-Glu)(n) + L-glutamate + ATP = (6S)-5,6,7,8-tetrahydrofolyl-(gamma-L-Glu)(n+1) + ADP + phosphate + H(+)</text>
        <dbReference type="Rhea" id="RHEA:10580"/>
        <dbReference type="Rhea" id="RHEA-COMP:14738"/>
        <dbReference type="Rhea" id="RHEA-COMP:14740"/>
        <dbReference type="ChEBI" id="CHEBI:15378"/>
        <dbReference type="ChEBI" id="CHEBI:29985"/>
        <dbReference type="ChEBI" id="CHEBI:30616"/>
        <dbReference type="ChEBI" id="CHEBI:43474"/>
        <dbReference type="ChEBI" id="CHEBI:141005"/>
        <dbReference type="ChEBI" id="CHEBI:456216"/>
        <dbReference type="EC" id="6.3.2.17"/>
    </reaction>
</comment>
<dbReference type="GO" id="GO:0005737">
    <property type="term" value="C:cytoplasm"/>
    <property type="evidence" value="ECO:0007669"/>
    <property type="project" value="TreeGrafter"/>
</dbReference>
<keyword evidence="13" id="KW-1185">Reference proteome</keyword>
<dbReference type="PROSITE" id="PS01012">
    <property type="entry name" value="FOLYLPOLYGLU_SYNT_2"/>
    <property type="match status" value="1"/>
</dbReference>
<dbReference type="NCBIfam" id="TIGR01499">
    <property type="entry name" value="folC"/>
    <property type="match status" value="1"/>
</dbReference>
<evidence type="ECO:0000256" key="9">
    <source>
        <dbReference type="ARBA" id="ARBA00047493"/>
    </source>
</evidence>
<dbReference type="Gene3D" id="3.40.1190.10">
    <property type="entry name" value="Mur-like, catalytic domain"/>
    <property type="match status" value="1"/>
</dbReference>
<dbReference type="EC" id="6.3.2.17" evidence="3"/>
<name>A0AA35W151_GEOBA</name>
<dbReference type="PIRSF" id="PIRSF001563">
    <property type="entry name" value="Folylpolyglu_synth"/>
    <property type="match status" value="1"/>
</dbReference>
<evidence type="ECO:0000259" key="10">
    <source>
        <dbReference type="Pfam" id="PF02875"/>
    </source>
</evidence>
<evidence type="ECO:0000256" key="6">
    <source>
        <dbReference type="ARBA" id="ARBA00022741"/>
    </source>
</evidence>
<evidence type="ECO:0000256" key="7">
    <source>
        <dbReference type="ARBA" id="ARBA00022840"/>
    </source>
</evidence>
<protein>
    <recommendedName>
        <fullName evidence="3">tetrahydrofolate synthase</fullName>
        <ecNumber evidence="3">6.3.2.17</ecNumber>
    </recommendedName>
</protein>
<feature type="domain" description="Mur ligase central" evidence="11">
    <location>
        <begin position="45"/>
        <end position="224"/>
    </location>
</feature>
<dbReference type="Pfam" id="PF08245">
    <property type="entry name" value="Mur_ligase_M"/>
    <property type="match status" value="1"/>
</dbReference>
<organism evidence="12 13">
    <name type="scientific">Geodia barretti</name>
    <name type="common">Barrett's horny sponge</name>
    <dbReference type="NCBI Taxonomy" id="519541"/>
    <lineage>
        <taxon>Eukaryota</taxon>
        <taxon>Metazoa</taxon>
        <taxon>Porifera</taxon>
        <taxon>Demospongiae</taxon>
        <taxon>Heteroscleromorpha</taxon>
        <taxon>Tetractinellida</taxon>
        <taxon>Astrophorina</taxon>
        <taxon>Geodiidae</taxon>
        <taxon>Geodia</taxon>
    </lineage>
</organism>
<dbReference type="InterPro" id="IPR036565">
    <property type="entry name" value="Mur-like_cat_sf"/>
</dbReference>
<dbReference type="Proteomes" id="UP001174909">
    <property type="component" value="Unassembled WGS sequence"/>
</dbReference>
<dbReference type="SUPFAM" id="SSF53623">
    <property type="entry name" value="MurD-like peptide ligases, catalytic domain"/>
    <property type="match status" value="1"/>
</dbReference>
<evidence type="ECO:0000313" key="13">
    <source>
        <dbReference type="Proteomes" id="UP001174909"/>
    </source>
</evidence>
<dbReference type="SUPFAM" id="SSF53244">
    <property type="entry name" value="MurD-like peptide ligases, peptide-binding domain"/>
    <property type="match status" value="1"/>
</dbReference>
<keyword evidence="4" id="KW-0436">Ligase</keyword>
<comment type="cofactor">
    <cofactor evidence="1">
        <name>Mg(2+)</name>
        <dbReference type="ChEBI" id="CHEBI:18420"/>
    </cofactor>
</comment>
<dbReference type="PANTHER" id="PTHR11136">
    <property type="entry name" value="FOLYLPOLYGLUTAMATE SYNTHASE-RELATED"/>
    <property type="match status" value="1"/>
</dbReference>
<keyword evidence="7" id="KW-0067">ATP-binding</keyword>
<dbReference type="InterPro" id="IPR001645">
    <property type="entry name" value="Folylpolyglutamate_synth"/>
</dbReference>
<dbReference type="InterPro" id="IPR013221">
    <property type="entry name" value="Mur_ligase_cen"/>
</dbReference>
<evidence type="ECO:0000256" key="4">
    <source>
        <dbReference type="ARBA" id="ARBA00022598"/>
    </source>
</evidence>
<dbReference type="EMBL" id="CASHTH010000514">
    <property type="protein sequence ID" value="CAI8003287.1"/>
    <property type="molecule type" value="Genomic_DNA"/>
</dbReference>
<dbReference type="GO" id="GO:0004326">
    <property type="term" value="F:tetrahydrofolylpolyglutamate synthase activity"/>
    <property type="evidence" value="ECO:0007669"/>
    <property type="project" value="UniProtKB-EC"/>
</dbReference>
<evidence type="ECO:0000313" key="12">
    <source>
        <dbReference type="EMBL" id="CAI8003287.1"/>
    </source>
</evidence>
<proteinExistence type="inferred from homology"/>
<evidence type="ECO:0000259" key="11">
    <source>
        <dbReference type="Pfam" id="PF08245"/>
    </source>
</evidence>
<dbReference type="GO" id="GO:0008841">
    <property type="term" value="F:dihydrofolate synthase activity"/>
    <property type="evidence" value="ECO:0007669"/>
    <property type="project" value="TreeGrafter"/>
</dbReference>
<reference evidence="12" key="1">
    <citation type="submission" date="2023-03" db="EMBL/GenBank/DDBJ databases">
        <authorList>
            <person name="Steffen K."/>
            <person name="Cardenas P."/>
        </authorList>
    </citation>
    <scope>NUCLEOTIDE SEQUENCE</scope>
</reference>
<dbReference type="PANTHER" id="PTHR11136:SF0">
    <property type="entry name" value="DIHYDROFOLATE SYNTHETASE-RELATED"/>
    <property type="match status" value="1"/>
</dbReference>
<keyword evidence="8" id="KW-0460">Magnesium</keyword>
<comment type="caution">
    <text evidence="12">The sequence shown here is derived from an EMBL/GenBank/DDBJ whole genome shotgun (WGS) entry which is preliminary data.</text>
</comment>
<evidence type="ECO:0000256" key="1">
    <source>
        <dbReference type="ARBA" id="ARBA00001946"/>
    </source>
</evidence>
<keyword evidence="5" id="KW-0479">Metal-binding</keyword>
<evidence type="ECO:0000256" key="8">
    <source>
        <dbReference type="ARBA" id="ARBA00022842"/>
    </source>
</evidence>
<accession>A0AA35W151</accession>
<comment type="similarity">
    <text evidence="2">Belongs to the folylpolyglutamate synthase family.</text>
</comment>
<sequence>MLGLVDHERSVPAQPRQKRIYDLRNVERLLGRMGDPHRQRGTVHVAGTKGKGSTAAMVESIARAAGYSTGFYSSPHLHSFCERIRRDGQPVSRERFATLTDAVWPHHLDNAADPEAGPATLFEYLTAMGFQCFAEDAVDVSVIEVGLGGRLDATNVVTPEVSVVTPVSLDHMAILGDTIGEIAADKAGIIKRGAPVVVGPQFPEAMEAINRAAAEQSAAMIRIGDDITWEVEEASAEGQRLEIRGGERSHGGGRGGGVADAGYSIDGHAIAGGLESVEWPGRMEALRQEPTVVVDGAHNDHSVATLLATLSTYVSHRNLIVVAGFSRDKRVDAMVELLAERADQVIATRSRHPRSMRPAEIAQEFLDQGMAPDRVGISAHTGAAVAEAVAAADADDLVLVTGSLFVVAEAREAILGIEPETYPDLLPPDLR</sequence>
<dbReference type="InterPro" id="IPR004101">
    <property type="entry name" value="Mur_ligase_C"/>
</dbReference>
<dbReference type="FunFam" id="3.40.1190.10:FF:000011">
    <property type="entry name" value="Folylpolyglutamate synthase/dihydrofolate synthase"/>
    <property type="match status" value="1"/>
</dbReference>
<evidence type="ECO:0000256" key="2">
    <source>
        <dbReference type="ARBA" id="ARBA00008276"/>
    </source>
</evidence>